<sequence>MVVYRLAKKEYVRDLTGTGGLFGSARWHEKGTRILYTAGSFSLAKLEVLANTKSIPKNYHLILIEIPDDISHKELSIADLPSNWNSFPHPKELVAFTEQWIKENKFLVMRVPSVHSPFEWNYLINPLHAEAGRLQVIEELAHEFDPRLK</sequence>
<proteinExistence type="predicted"/>
<dbReference type="Proteomes" id="UP000514509">
    <property type="component" value="Chromosome"/>
</dbReference>
<keyword evidence="3" id="KW-1185">Reference proteome</keyword>
<feature type="domain" description="RES" evidence="1">
    <location>
        <begin position="14"/>
        <end position="136"/>
    </location>
</feature>
<gene>
    <name evidence="2" type="ORF">HUW48_17805</name>
</gene>
<reference evidence="2 3" key="1">
    <citation type="submission" date="2020-06" db="EMBL/GenBank/DDBJ databases">
        <authorList>
            <person name="Hwang Y.J."/>
        </authorList>
    </citation>
    <scope>NUCLEOTIDE SEQUENCE [LARGE SCALE GENOMIC DNA]</scope>
    <source>
        <strain evidence="2 3">KUDC8001</strain>
    </source>
</reference>
<accession>A0A7L7LAI0</accession>
<dbReference type="AlphaFoldDB" id="A0A7L7LAI0"/>
<dbReference type="Pfam" id="PF08808">
    <property type="entry name" value="RES"/>
    <property type="match status" value="1"/>
</dbReference>
<dbReference type="EMBL" id="CP055153">
    <property type="protein sequence ID" value="QMU29763.1"/>
    <property type="molecule type" value="Genomic_DNA"/>
</dbReference>
<dbReference type="RefSeq" id="WP_182412223.1">
    <property type="nucleotide sequence ID" value="NZ_CP055153.1"/>
</dbReference>
<dbReference type="KEGG" id="add:HUW48_17805"/>
<evidence type="ECO:0000259" key="1">
    <source>
        <dbReference type="SMART" id="SM00953"/>
    </source>
</evidence>
<organism evidence="2 3">
    <name type="scientific">Adhaeribacter radiodurans</name>
    <dbReference type="NCBI Taxonomy" id="2745197"/>
    <lineage>
        <taxon>Bacteria</taxon>
        <taxon>Pseudomonadati</taxon>
        <taxon>Bacteroidota</taxon>
        <taxon>Cytophagia</taxon>
        <taxon>Cytophagales</taxon>
        <taxon>Hymenobacteraceae</taxon>
        <taxon>Adhaeribacter</taxon>
    </lineage>
</organism>
<protein>
    <submittedName>
        <fullName evidence="2">RES family NAD+ phosphorylase</fullName>
    </submittedName>
</protein>
<name>A0A7L7LAI0_9BACT</name>
<evidence type="ECO:0000313" key="2">
    <source>
        <dbReference type="EMBL" id="QMU29763.1"/>
    </source>
</evidence>
<reference evidence="2 3" key="2">
    <citation type="submission" date="2020-08" db="EMBL/GenBank/DDBJ databases">
        <title>Adhaeribacter dokdonensis sp. nov., isolated from the rhizosphere of Elymus tsukushiensis, a plant native to the Dokdo Islands, Republic of Korea.</title>
        <authorList>
            <person name="Ghim S.Y."/>
        </authorList>
    </citation>
    <scope>NUCLEOTIDE SEQUENCE [LARGE SCALE GENOMIC DNA]</scope>
    <source>
        <strain evidence="2 3">KUDC8001</strain>
    </source>
</reference>
<evidence type="ECO:0000313" key="3">
    <source>
        <dbReference type="Proteomes" id="UP000514509"/>
    </source>
</evidence>
<dbReference type="InterPro" id="IPR014914">
    <property type="entry name" value="RES_dom"/>
</dbReference>
<dbReference type="SMART" id="SM00953">
    <property type="entry name" value="RES"/>
    <property type="match status" value="1"/>
</dbReference>